<sequence>MTSLTQLSQAIHDAPRWHQAEQLQNPEEISIIPLHNQALGAVVFGLDARKAQAGEKLMTL</sequence>
<dbReference type="EMBL" id="APOH01000015">
    <property type="protein sequence ID" value="ENU19088.1"/>
    <property type="molecule type" value="Genomic_DNA"/>
</dbReference>
<dbReference type="AlphaFoldDB" id="N8Q7C1"/>
<reference evidence="1 2" key="1">
    <citation type="submission" date="2013-02" db="EMBL/GenBank/DDBJ databases">
        <title>The Genome Sequence of Acinetobacter sp. ANC 3994.</title>
        <authorList>
            <consortium name="The Broad Institute Genome Sequencing Platform"/>
            <consortium name="The Broad Institute Genome Sequencing Center for Infectious Disease"/>
            <person name="Cerqueira G."/>
            <person name="Feldgarden M."/>
            <person name="Courvalin P."/>
            <person name="Perichon B."/>
            <person name="Grillot-Courvalin C."/>
            <person name="Clermont D."/>
            <person name="Rocha E."/>
            <person name="Yoon E.-J."/>
            <person name="Nemec A."/>
            <person name="Walker B."/>
            <person name="Young S.K."/>
            <person name="Zeng Q."/>
            <person name="Gargeya S."/>
            <person name="Fitzgerald M."/>
            <person name="Haas B."/>
            <person name="Abouelleil A."/>
            <person name="Alvarado L."/>
            <person name="Arachchi H.M."/>
            <person name="Berlin A.M."/>
            <person name="Chapman S.B."/>
            <person name="Dewar J."/>
            <person name="Goldberg J."/>
            <person name="Griggs A."/>
            <person name="Gujja S."/>
            <person name="Hansen M."/>
            <person name="Howarth C."/>
            <person name="Imamovic A."/>
            <person name="Larimer J."/>
            <person name="McCowan C."/>
            <person name="Murphy C."/>
            <person name="Neiman D."/>
            <person name="Pearson M."/>
            <person name="Priest M."/>
            <person name="Roberts A."/>
            <person name="Saif S."/>
            <person name="Shea T."/>
            <person name="Sisk P."/>
            <person name="Sykes S."/>
            <person name="Wortman J."/>
            <person name="Nusbaum C."/>
            <person name="Birren B."/>
        </authorList>
    </citation>
    <scope>NUCLEOTIDE SEQUENCE [LARGE SCALE GENOMIC DNA]</scope>
    <source>
        <strain evidence="1 2">ANC 3994</strain>
    </source>
</reference>
<evidence type="ECO:0000313" key="2">
    <source>
        <dbReference type="Proteomes" id="UP000013086"/>
    </source>
</evidence>
<gene>
    <name evidence="1" type="ORF">F994_01943</name>
</gene>
<organism evidence="1 2">
    <name type="scientific">Acinetobacter bohemicus ANC 3994</name>
    <dbReference type="NCBI Taxonomy" id="1217715"/>
    <lineage>
        <taxon>Bacteria</taxon>
        <taxon>Pseudomonadati</taxon>
        <taxon>Pseudomonadota</taxon>
        <taxon>Gammaproteobacteria</taxon>
        <taxon>Moraxellales</taxon>
        <taxon>Moraxellaceae</taxon>
        <taxon>Acinetobacter</taxon>
    </lineage>
</organism>
<dbReference type="HOGENOM" id="CLU_2930511_0_0_6"/>
<evidence type="ECO:0000313" key="1">
    <source>
        <dbReference type="EMBL" id="ENU19088.1"/>
    </source>
</evidence>
<protein>
    <submittedName>
        <fullName evidence="1">Uncharacterized protein</fullName>
    </submittedName>
</protein>
<dbReference type="Proteomes" id="UP000013086">
    <property type="component" value="Unassembled WGS sequence"/>
</dbReference>
<accession>N8Q7C1</accession>
<proteinExistence type="predicted"/>
<comment type="caution">
    <text evidence="1">The sequence shown here is derived from an EMBL/GenBank/DDBJ whole genome shotgun (WGS) entry which is preliminary data.</text>
</comment>
<dbReference type="PATRIC" id="fig|1217715.3.peg.1898"/>
<name>N8Q7C1_9GAMM</name>